<dbReference type="HOGENOM" id="CLU_039613_2_1_4"/>
<evidence type="ECO:0000256" key="2">
    <source>
        <dbReference type="ARBA" id="ARBA00023015"/>
    </source>
</evidence>
<dbReference type="InterPro" id="IPR036390">
    <property type="entry name" value="WH_DNA-bd_sf"/>
</dbReference>
<evidence type="ECO:0000256" key="3">
    <source>
        <dbReference type="ARBA" id="ARBA00023125"/>
    </source>
</evidence>
<evidence type="ECO:0000313" key="7">
    <source>
        <dbReference type="Proteomes" id="UP000031838"/>
    </source>
</evidence>
<dbReference type="PANTHER" id="PTHR30537">
    <property type="entry name" value="HTH-TYPE TRANSCRIPTIONAL REGULATOR"/>
    <property type="match status" value="1"/>
</dbReference>
<comment type="similarity">
    <text evidence="1">Belongs to the LysR transcriptional regulatory family.</text>
</comment>
<organism evidence="6 7">
    <name type="scientific">Burkholderia plantarii</name>
    <dbReference type="NCBI Taxonomy" id="41899"/>
    <lineage>
        <taxon>Bacteria</taxon>
        <taxon>Pseudomonadati</taxon>
        <taxon>Pseudomonadota</taxon>
        <taxon>Betaproteobacteria</taxon>
        <taxon>Burkholderiales</taxon>
        <taxon>Burkholderiaceae</taxon>
        <taxon>Burkholderia</taxon>
    </lineage>
</organism>
<dbReference type="InterPro" id="IPR036388">
    <property type="entry name" value="WH-like_DNA-bd_sf"/>
</dbReference>
<reference evidence="6 7" key="2">
    <citation type="journal article" date="2016" name="Appl. Microbiol. Biotechnol.">
        <title>Mutations improving production and secretion of extracellular lipase by Burkholderia glumae PG1.</title>
        <authorList>
            <person name="Knapp A."/>
            <person name="Voget S."/>
            <person name="Gao R."/>
            <person name="Zaburannyi N."/>
            <person name="Krysciak D."/>
            <person name="Breuer M."/>
            <person name="Hauer B."/>
            <person name="Streit W.R."/>
            <person name="Muller R."/>
            <person name="Daniel R."/>
            <person name="Jaeger K.E."/>
        </authorList>
    </citation>
    <scope>NUCLEOTIDE SEQUENCE [LARGE SCALE GENOMIC DNA]</scope>
    <source>
        <strain evidence="6 7">PG1</strain>
    </source>
</reference>
<dbReference type="RefSeq" id="WP_042628456.1">
    <property type="nucleotide sequence ID" value="NZ_CP002581.1"/>
</dbReference>
<evidence type="ECO:0000256" key="1">
    <source>
        <dbReference type="ARBA" id="ARBA00009437"/>
    </source>
</evidence>
<evidence type="ECO:0000256" key="4">
    <source>
        <dbReference type="ARBA" id="ARBA00023163"/>
    </source>
</evidence>
<gene>
    <name evidence="6" type="ORF">BGL_2c20820</name>
</gene>
<dbReference type="AlphaFoldDB" id="A0A0B6SD23"/>
<dbReference type="Proteomes" id="UP000031838">
    <property type="component" value="Chromosome 2"/>
</dbReference>
<reference evidence="7" key="1">
    <citation type="submission" date="2011-03" db="EMBL/GenBank/DDBJ databases">
        <authorList>
            <person name="Voget S."/>
            <person name="Streit W.R."/>
            <person name="Jaeger K.E."/>
            <person name="Daniel R."/>
        </authorList>
    </citation>
    <scope>NUCLEOTIDE SEQUENCE [LARGE SCALE GENOMIC DNA]</scope>
    <source>
        <strain evidence="7">PG1</strain>
    </source>
</reference>
<protein>
    <submittedName>
        <fullName evidence="6">Transcriptional regulator LysR family</fullName>
    </submittedName>
</protein>
<sequence length="298" mass="32248">MDWNDLRYFLCVARTGSLSKASGDLGVSVSTVGRRILELEANLGATLFSRSQSGYVLTPEGERVLAGAEKVEAGIFAVERSAYGLVDTVSGTVRLATSENLATDLVIPALPAFRERYPLIRLQITTSTMTAELDSQEADIALRVVRPERGNLKIRRLGRMTYSVYGRRDYLEANPPAGRDPLQGRSFIAWDSAHDHLPAARWLARHAPDADLALVTSSLPTQLAAVRAGLGLAVIPDFLAVDEDLVQVLPPSQLFSNDVWLVVHPDISTSARVRAVGDFLADAVTKVSLDVAARGART</sequence>
<dbReference type="SUPFAM" id="SSF53850">
    <property type="entry name" value="Periplasmic binding protein-like II"/>
    <property type="match status" value="1"/>
</dbReference>
<dbReference type="EMBL" id="CP002581">
    <property type="protein sequence ID" value="AJK50146.1"/>
    <property type="molecule type" value="Genomic_DNA"/>
</dbReference>
<accession>A0A0B6SD23</accession>
<name>A0A0B6SD23_BURPL</name>
<keyword evidence="2" id="KW-0805">Transcription regulation</keyword>
<proteinExistence type="inferred from homology"/>
<dbReference type="SUPFAM" id="SSF46785">
    <property type="entry name" value="Winged helix' DNA-binding domain"/>
    <property type="match status" value="1"/>
</dbReference>
<dbReference type="GO" id="GO:0043565">
    <property type="term" value="F:sequence-specific DNA binding"/>
    <property type="evidence" value="ECO:0007669"/>
    <property type="project" value="TreeGrafter"/>
</dbReference>
<dbReference type="InterPro" id="IPR000847">
    <property type="entry name" value="LysR_HTH_N"/>
</dbReference>
<evidence type="ECO:0000313" key="6">
    <source>
        <dbReference type="EMBL" id="AJK50146.1"/>
    </source>
</evidence>
<dbReference type="PROSITE" id="PS50931">
    <property type="entry name" value="HTH_LYSR"/>
    <property type="match status" value="1"/>
</dbReference>
<dbReference type="Gene3D" id="3.40.190.290">
    <property type="match status" value="1"/>
</dbReference>
<evidence type="ECO:0000259" key="5">
    <source>
        <dbReference type="PROSITE" id="PS50931"/>
    </source>
</evidence>
<dbReference type="KEGG" id="bgp:BGL_2c20820"/>
<keyword evidence="4" id="KW-0804">Transcription</keyword>
<dbReference type="Pfam" id="PF03466">
    <property type="entry name" value="LysR_substrate"/>
    <property type="match status" value="1"/>
</dbReference>
<dbReference type="PANTHER" id="PTHR30537:SF3">
    <property type="entry name" value="TRANSCRIPTIONAL REGULATORY PROTEIN"/>
    <property type="match status" value="1"/>
</dbReference>
<dbReference type="Gene3D" id="1.10.10.10">
    <property type="entry name" value="Winged helix-like DNA-binding domain superfamily/Winged helix DNA-binding domain"/>
    <property type="match status" value="1"/>
</dbReference>
<dbReference type="GO" id="GO:0003700">
    <property type="term" value="F:DNA-binding transcription factor activity"/>
    <property type="evidence" value="ECO:0007669"/>
    <property type="project" value="InterPro"/>
</dbReference>
<dbReference type="InterPro" id="IPR058163">
    <property type="entry name" value="LysR-type_TF_proteobact-type"/>
</dbReference>
<feature type="domain" description="HTH lysR-type" evidence="5">
    <location>
        <begin position="1"/>
        <end position="58"/>
    </location>
</feature>
<keyword evidence="7" id="KW-1185">Reference proteome</keyword>
<dbReference type="GO" id="GO:0006351">
    <property type="term" value="P:DNA-templated transcription"/>
    <property type="evidence" value="ECO:0007669"/>
    <property type="project" value="TreeGrafter"/>
</dbReference>
<keyword evidence="3" id="KW-0238">DNA-binding</keyword>
<dbReference type="InterPro" id="IPR005119">
    <property type="entry name" value="LysR_subst-bd"/>
</dbReference>
<dbReference type="Pfam" id="PF00126">
    <property type="entry name" value="HTH_1"/>
    <property type="match status" value="1"/>
</dbReference>